<protein>
    <submittedName>
        <fullName evidence="2">NAD-dependent epimerase/dehydratase family protein</fullName>
    </submittedName>
</protein>
<gene>
    <name evidence="2" type="ORF">GQ671_06745</name>
</gene>
<dbReference type="RefSeq" id="WP_160654563.1">
    <property type="nucleotide sequence ID" value="NZ_JBHRWU010000001.1"/>
</dbReference>
<dbReference type="PANTHER" id="PTHR43245">
    <property type="entry name" value="BIFUNCTIONAL POLYMYXIN RESISTANCE PROTEIN ARNA"/>
    <property type="match status" value="1"/>
</dbReference>
<dbReference type="Gene3D" id="3.40.50.720">
    <property type="entry name" value="NAD(P)-binding Rossmann-like Domain"/>
    <property type="match status" value="1"/>
</dbReference>
<evidence type="ECO:0000259" key="1">
    <source>
        <dbReference type="Pfam" id="PF01370"/>
    </source>
</evidence>
<name>A0A6N8U3G5_9STAP</name>
<dbReference type="AlphaFoldDB" id="A0A6N8U3G5"/>
<proteinExistence type="predicted"/>
<dbReference type="Pfam" id="PF01370">
    <property type="entry name" value="Epimerase"/>
    <property type="match status" value="1"/>
</dbReference>
<evidence type="ECO:0000313" key="2">
    <source>
        <dbReference type="EMBL" id="MXQ50965.1"/>
    </source>
</evidence>
<dbReference type="Proteomes" id="UP000436284">
    <property type="component" value="Unassembled WGS sequence"/>
</dbReference>
<dbReference type="EMBL" id="WUUK01000002">
    <property type="protein sequence ID" value="MXQ50965.1"/>
    <property type="molecule type" value="Genomic_DNA"/>
</dbReference>
<dbReference type="SUPFAM" id="SSF51735">
    <property type="entry name" value="NAD(P)-binding Rossmann-fold domains"/>
    <property type="match status" value="1"/>
</dbReference>
<dbReference type="InterPro" id="IPR001509">
    <property type="entry name" value="Epimerase_deHydtase"/>
</dbReference>
<comment type="caution">
    <text evidence="2">The sequence shown here is derived from an EMBL/GenBank/DDBJ whole genome shotgun (WGS) entry which is preliminary data.</text>
</comment>
<sequence>MKKILITGMNSYVGNSLTDWLSKHPQNYNITRISMRSDEWKEQNFNSYDCIVHVAGLAHVSTDKDLEDKYYKVNFKLTEKVAEKAKASGVEQFIFLSSIIVYGNTQRIINENTEEIPLDFYGNSKLKAEKSLKELASDDFKVSIIRSPMVFGENSRGNYQKLSKYIKFMPFFPKFENKRSMIYIYNLCEFIRLLIDDRAQGTFYPQNDQHVTTTNLVKLMAKSQNRRLICVRIFNPLIRELIPKINIVNKLFGNLAYDLEISRYPSKYNLYSLEEAIERTEQK</sequence>
<dbReference type="InterPro" id="IPR050177">
    <property type="entry name" value="Lipid_A_modif_metabolic_enz"/>
</dbReference>
<dbReference type="OrthoDB" id="9808602at2"/>
<accession>A0A6N8U3G5</accession>
<evidence type="ECO:0000313" key="3">
    <source>
        <dbReference type="Proteomes" id="UP000436284"/>
    </source>
</evidence>
<keyword evidence="3" id="KW-1185">Reference proteome</keyword>
<dbReference type="PANTHER" id="PTHR43245:SF58">
    <property type="entry name" value="BLL5923 PROTEIN"/>
    <property type="match status" value="1"/>
</dbReference>
<organism evidence="2 3">
    <name type="scientific">Salinicoccus hispanicus</name>
    <dbReference type="NCBI Taxonomy" id="157225"/>
    <lineage>
        <taxon>Bacteria</taxon>
        <taxon>Bacillati</taxon>
        <taxon>Bacillota</taxon>
        <taxon>Bacilli</taxon>
        <taxon>Bacillales</taxon>
        <taxon>Staphylococcaceae</taxon>
        <taxon>Salinicoccus</taxon>
    </lineage>
</organism>
<feature type="domain" description="NAD-dependent epimerase/dehydratase" evidence="1">
    <location>
        <begin position="4"/>
        <end position="197"/>
    </location>
</feature>
<dbReference type="InterPro" id="IPR036291">
    <property type="entry name" value="NAD(P)-bd_dom_sf"/>
</dbReference>
<reference evidence="2 3" key="1">
    <citation type="submission" date="2019-12" db="EMBL/GenBank/DDBJ databases">
        <title>Salinicoccus cyprini sp. nov., isolated from gastro-intestinal tract of mirror carp, Cyprinus carpio var. specularis, collected from Gobind Sagar Reservoir, Himachal Pradesh, India.</title>
        <authorList>
            <person name="Talwar C."/>
            <person name="Singh A.K."/>
            <person name="Lal R."/>
            <person name="Negi R.K."/>
        </authorList>
    </citation>
    <scope>NUCLEOTIDE SEQUENCE [LARGE SCALE GENOMIC DNA]</scope>
    <source>
        <strain evidence="2 3">J-82</strain>
    </source>
</reference>